<dbReference type="GO" id="GO:0005634">
    <property type="term" value="C:nucleus"/>
    <property type="evidence" value="ECO:0007669"/>
    <property type="project" value="UniProtKB-SubCell"/>
</dbReference>
<accession>A0A1I8M5Q4</accession>
<gene>
    <name evidence="19" type="primary">101890693</name>
</gene>
<evidence type="ECO:0000256" key="9">
    <source>
        <dbReference type="ARBA" id="ARBA00022833"/>
    </source>
</evidence>
<evidence type="ECO:0000256" key="5">
    <source>
        <dbReference type="ARBA" id="ARBA00022771"/>
    </source>
</evidence>
<dbReference type="Pfam" id="PF02148">
    <property type="entry name" value="zf-UBP"/>
    <property type="match status" value="1"/>
</dbReference>
<proteinExistence type="inferred from homology"/>
<keyword evidence="3 15" id="KW-0645">Protease</keyword>
<keyword evidence="10" id="KW-0805">Transcription regulation</keyword>
<keyword evidence="12" id="KW-0539">Nucleus</keyword>
<dbReference type="InterPro" id="IPR018200">
    <property type="entry name" value="USP_CS"/>
</dbReference>
<dbReference type="SUPFAM" id="SSF54001">
    <property type="entry name" value="Cysteine proteinases"/>
    <property type="match status" value="1"/>
</dbReference>
<keyword evidence="5 14" id="KW-0863">Zinc-finger</keyword>
<feature type="region of interest" description="Disordered" evidence="16">
    <location>
        <begin position="51"/>
        <end position="81"/>
    </location>
</feature>
<dbReference type="CDD" id="cd02660">
    <property type="entry name" value="Peptidase_C19D"/>
    <property type="match status" value="1"/>
</dbReference>
<dbReference type="InterPro" id="IPR038765">
    <property type="entry name" value="Papain-like_cys_pep_sf"/>
</dbReference>
<dbReference type="GO" id="GO:0004843">
    <property type="term" value="F:cysteine-type deubiquitinase activity"/>
    <property type="evidence" value="ECO:0007669"/>
    <property type="project" value="UniProtKB-UniRule"/>
</dbReference>
<evidence type="ECO:0000259" key="17">
    <source>
        <dbReference type="PROSITE" id="PS50235"/>
    </source>
</evidence>
<feature type="region of interest" description="Disordered" evidence="16">
    <location>
        <begin position="175"/>
        <end position="206"/>
    </location>
</feature>
<protein>
    <recommendedName>
        <fullName evidence="15">Ubiquitin carboxyl-terminal hydrolase</fullName>
        <ecNumber evidence="15">3.4.19.12</ecNumber>
    </recommendedName>
</protein>
<dbReference type="PROSITE" id="PS50235">
    <property type="entry name" value="USP_3"/>
    <property type="match status" value="1"/>
</dbReference>
<dbReference type="InterPro" id="IPR001607">
    <property type="entry name" value="Znf_UBP"/>
</dbReference>
<dbReference type="FunFam" id="3.90.70.10:FF:000089">
    <property type="entry name" value="Ubiquitinyl hydrolase 1"/>
    <property type="match status" value="1"/>
</dbReference>
<dbReference type="EnsemblMetazoa" id="MDOA001512-RB">
    <property type="protein sequence ID" value="MDOA001512-PB"/>
    <property type="gene ID" value="MDOA001512"/>
</dbReference>
<feature type="compositionally biased region" description="Low complexity" evidence="16">
    <location>
        <begin position="133"/>
        <end position="142"/>
    </location>
</feature>
<comment type="subcellular location">
    <subcellularLocation>
        <location evidence="2">Nucleus</location>
    </subcellularLocation>
</comment>
<evidence type="ECO:0000256" key="1">
    <source>
        <dbReference type="ARBA" id="ARBA00000707"/>
    </source>
</evidence>
<dbReference type="GO" id="GO:0006508">
    <property type="term" value="P:proteolysis"/>
    <property type="evidence" value="ECO:0007669"/>
    <property type="project" value="UniProtKB-KW"/>
</dbReference>
<evidence type="ECO:0000256" key="15">
    <source>
        <dbReference type="RuleBase" id="RU366025"/>
    </source>
</evidence>
<dbReference type="InterPro" id="IPR001394">
    <property type="entry name" value="Peptidase_C19_UCH"/>
</dbReference>
<comment type="catalytic activity">
    <reaction evidence="1 15">
        <text>Thiol-dependent hydrolysis of ester, thioester, amide, peptide and isopeptide bonds formed by the C-terminal Gly of ubiquitin (a 76-residue protein attached to proteins as an intracellular targeting signal).</text>
        <dbReference type="EC" id="3.4.19.12"/>
    </reaction>
</comment>
<feature type="compositionally biased region" description="Low complexity" evidence="16">
    <location>
        <begin position="51"/>
        <end position="67"/>
    </location>
</feature>
<dbReference type="PROSITE" id="PS00973">
    <property type="entry name" value="USP_2"/>
    <property type="match status" value="1"/>
</dbReference>
<dbReference type="VEuPathDB" id="VectorBase:MDOA001512"/>
<dbReference type="GO" id="GO:0070461">
    <property type="term" value="C:SAGA-type complex"/>
    <property type="evidence" value="ECO:0007669"/>
    <property type="project" value="UniProtKB-ARBA"/>
</dbReference>
<dbReference type="Gene3D" id="3.90.70.10">
    <property type="entry name" value="Cysteine proteinases"/>
    <property type="match status" value="1"/>
</dbReference>
<reference evidence="19" key="1">
    <citation type="submission" date="2020-05" db="UniProtKB">
        <authorList>
            <consortium name="EnsemblMetazoa"/>
        </authorList>
    </citation>
    <scope>IDENTIFICATION</scope>
    <source>
        <strain evidence="19">Aabys</strain>
    </source>
</reference>
<dbReference type="Gene3D" id="3.30.40.10">
    <property type="entry name" value="Zinc/RING finger domain, C3HC4 (zinc finger)"/>
    <property type="match status" value="1"/>
</dbReference>
<dbReference type="Pfam" id="PF00443">
    <property type="entry name" value="UCH"/>
    <property type="match status" value="1"/>
</dbReference>
<dbReference type="GO" id="GO:0008270">
    <property type="term" value="F:zinc ion binding"/>
    <property type="evidence" value="ECO:0007669"/>
    <property type="project" value="UniProtKB-KW"/>
</dbReference>
<evidence type="ECO:0000256" key="4">
    <source>
        <dbReference type="ARBA" id="ARBA00022723"/>
    </source>
</evidence>
<name>A0A1I8M5Q4_MUSDO</name>
<feature type="region of interest" description="Disordered" evidence="16">
    <location>
        <begin position="131"/>
        <end position="156"/>
    </location>
</feature>
<dbReference type="OrthoDB" id="47475at2759"/>
<evidence type="ECO:0000256" key="14">
    <source>
        <dbReference type="PROSITE-ProRule" id="PRU00502"/>
    </source>
</evidence>
<dbReference type="InterPro" id="IPR028889">
    <property type="entry name" value="USP"/>
</dbReference>
<keyword evidence="8 15" id="KW-0788">Thiol protease</keyword>
<dbReference type="AlphaFoldDB" id="A0A1I8M5Q4"/>
<sequence length="750" mass="83173">MCNKVLLCKRIKQSRAIRKIRFQRKHCCGKAQGYSCRRQRRQVFSVAVSSSSCSNSSNNNNSNIKSNTQITAEKKNSGKRKEISVVNSCKIQRKARKSEKLARNKTVSGSGGGYNDKGDGKLSTTGIYDKCDSGSSSNSGGKSFRKSVGGGGGGGGAENCCPAKVTKLEILPIEQEEEEPFGGPLTRARSGSCGQKRNTRGDLNESEETTPLLLLLTQRLKGADASGGGNFSELLKAGSFSGDILLASTSTTAAAATSNRSNMSENGCKHFQAYVKENSLDTYRIIDAYFSACINRDAREKKALTCCCFECGSYGIQLFACLHCIYFGCRGSHITTHLRAKKHSIALELSHGTLYCNSCRDYIYDGRSRELAAVNRKLEAKDLQKSLAWTPWIPSPKETNLMLANPRRRNVRANETLGLRGLINLGSTCFMNCIVQALIHTPLLCDYFLSDRHECSAKSSMKCLVCEVSRLFQEFYSGSRTPLSLHRLLHLIWNHAKHLAGYEQQDAHEFFIATLDVLHRHCIKAKAETESANKSSSSQTTTHSNCPTQCNCIIDQIFTGMLQSDVVCQSCKGVSTTIDPFWDISLDLGEAHGGATPKSLIDCLERYTRAEHLGSSAKIKCSTCKSYQESTKQFSLRTLPSVASFHLKRFEHSSLIDKKISTFISFPVEFDMTPFMSEKNNAYGDFRYSLYAVVNHVGTIDAGHYTAYVRHHKDTWVKCDDHIITTATLKQVLDSEGYLLFYHKNILEYE</sequence>
<keyword evidence="9" id="KW-0862">Zinc</keyword>
<dbReference type="eggNOG" id="KOG1867">
    <property type="taxonomic scope" value="Eukaryota"/>
</dbReference>
<evidence type="ECO:0000313" key="19">
    <source>
        <dbReference type="EnsemblMetazoa" id="MDOA001512-PB"/>
    </source>
</evidence>
<dbReference type="STRING" id="7370.A0A1I8M5Q4"/>
<evidence type="ECO:0000256" key="11">
    <source>
        <dbReference type="ARBA" id="ARBA00023163"/>
    </source>
</evidence>
<feature type="compositionally biased region" description="Basic and acidic residues" evidence="16">
    <location>
        <begin position="72"/>
        <end position="81"/>
    </location>
</feature>
<feature type="domain" description="UBP-type" evidence="18">
    <location>
        <begin position="266"/>
        <end position="382"/>
    </location>
</feature>
<evidence type="ECO:0000256" key="16">
    <source>
        <dbReference type="SAM" id="MobiDB-lite"/>
    </source>
</evidence>
<keyword evidence="11" id="KW-0804">Transcription</keyword>
<dbReference type="PROSITE" id="PS00972">
    <property type="entry name" value="USP_1"/>
    <property type="match status" value="1"/>
</dbReference>
<dbReference type="VEuPathDB" id="VectorBase:MDOMA2_013655"/>
<evidence type="ECO:0000256" key="6">
    <source>
        <dbReference type="ARBA" id="ARBA00022786"/>
    </source>
</evidence>
<organism evidence="19">
    <name type="scientific">Musca domestica</name>
    <name type="common">House fly</name>
    <dbReference type="NCBI Taxonomy" id="7370"/>
    <lineage>
        <taxon>Eukaryota</taxon>
        <taxon>Metazoa</taxon>
        <taxon>Ecdysozoa</taxon>
        <taxon>Arthropoda</taxon>
        <taxon>Hexapoda</taxon>
        <taxon>Insecta</taxon>
        <taxon>Pterygota</taxon>
        <taxon>Neoptera</taxon>
        <taxon>Endopterygota</taxon>
        <taxon>Diptera</taxon>
        <taxon>Brachycera</taxon>
        <taxon>Muscomorpha</taxon>
        <taxon>Muscoidea</taxon>
        <taxon>Muscidae</taxon>
        <taxon>Musca</taxon>
    </lineage>
</organism>
<dbReference type="GO" id="GO:0016579">
    <property type="term" value="P:protein deubiquitination"/>
    <property type="evidence" value="ECO:0007669"/>
    <property type="project" value="InterPro"/>
</dbReference>
<feature type="region of interest" description="Disordered" evidence="16">
    <location>
        <begin position="96"/>
        <end position="119"/>
    </location>
</feature>
<evidence type="ECO:0000256" key="13">
    <source>
        <dbReference type="ARBA" id="ARBA00038490"/>
    </source>
</evidence>
<evidence type="ECO:0000256" key="2">
    <source>
        <dbReference type="ARBA" id="ARBA00004123"/>
    </source>
</evidence>
<keyword evidence="4" id="KW-0479">Metal-binding</keyword>
<evidence type="ECO:0000256" key="10">
    <source>
        <dbReference type="ARBA" id="ARBA00023015"/>
    </source>
</evidence>
<keyword evidence="7 15" id="KW-0378">Hydrolase</keyword>
<keyword evidence="6 15" id="KW-0833">Ubl conjugation pathway</keyword>
<dbReference type="SUPFAM" id="SSF57850">
    <property type="entry name" value="RING/U-box"/>
    <property type="match status" value="1"/>
</dbReference>
<evidence type="ECO:0000259" key="18">
    <source>
        <dbReference type="PROSITE" id="PS50271"/>
    </source>
</evidence>
<dbReference type="PROSITE" id="PS50271">
    <property type="entry name" value="ZF_UBP"/>
    <property type="match status" value="1"/>
</dbReference>
<dbReference type="InterPro" id="IPR013083">
    <property type="entry name" value="Znf_RING/FYVE/PHD"/>
</dbReference>
<evidence type="ECO:0000256" key="8">
    <source>
        <dbReference type="ARBA" id="ARBA00022807"/>
    </source>
</evidence>
<evidence type="ECO:0000256" key="7">
    <source>
        <dbReference type="ARBA" id="ARBA00022801"/>
    </source>
</evidence>
<evidence type="ECO:0000256" key="3">
    <source>
        <dbReference type="ARBA" id="ARBA00022670"/>
    </source>
</evidence>
<dbReference type="PANTHER" id="PTHR21646">
    <property type="entry name" value="UBIQUITIN CARBOXYL-TERMINAL HYDROLASE"/>
    <property type="match status" value="1"/>
</dbReference>
<dbReference type="InterPro" id="IPR050185">
    <property type="entry name" value="Ub_carboxyl-term_hydrolase"/>
</dbReference>
<comment type="similarity">
    <text evidence="13">Belongs to the peptidase C19 family. UBP8 subfamily.</text>
</comment>
<dbReference type="PANTHER" id="PTHR21646:SF33">
    <property type="entry name" value="UBIQUITIN CARBOXYL-TERMINAL HYDROLASE 22"/>
    <property type="match status" value="1"/>
</dbReference>
<feature type="domain" description="USP" evidence="17">
    <location>
        <begin position="420"/>
        <end position="745"/>
    </location>
</feature>
<dbReference type="EC" id="3.4.19.12" evidence="15"/>
<evidence type="ECO:0000256" key="12">
    <source>
        <dbReference type="ARBA" id="ARBA00023242"/>
    </source>
</evidence>